<gene>
    <name evidence="1" type="ORF">X777_06236</name>
</gene>
<reference evidence="1 2" key="1">
    <citation type="journal article" date="2014" name="Curr. Biol.">
        <title>The genome of the clonal raider ant Cerapachys biroi.</title>
        <authorList>
            <person name="Oxley P.R."/>
            <person name="Ji L."/>
            <person name="Fetter-Pruneda I."/>
            <person name="McKenzie S.K."/>
            <person name="Li C."/>
            <person name="Hu H."/>
            <person name="Zhang G."/>
            <person name="Kronauer D.J."/>
        </authorList>
    </citation>
    <scope>NUCLEOTIDE SEQUENCE [LARGE SCALE GENOMIC DNA]</scope>
</reference>
<name>A0A026WAP5_OOCBI</name>
<sequence length="66" mass="7925">MPAGTCRARNTKIGAHRWRRECKKHRRRRHFATSWLRFLLDRGWRGLIISGTISAFVLCKTRMRDE</sequence>
<dbReference type="AlphaFoldDB" id="A0A026WAP5"/>
<accession>A0A026WAP5</accession>
<dbReference type="Proteomes" id="UP000053097">
    <property type="component" value="Unassembled WGS sequence"/>
</dbReference>
<proteinExistence type="predicted"/>
<keyword evidence="2" id="KW-1185">Reference proteome</keyword>
<evidence type="ECO:0000313" key="2">
    <source>
        <dbReference type="Proteomes" id="UP000053097"/>
    </source>
</evidence>
<evidence type="ECO:0000313" key="1">
    <source>
        <dbReference type="EMBL" id="EZA53157.1"/>
    </source>
</evidence>
<protein>
    <submittedName>
        <fullName evidence="1">Uncharacterized protein</fullName>
    </submittedName>
</protein>
<organism evidence="1 2">
    <name type="scientific">Ooceraea biroi</name>
    <name type="common">Clonal raider ant</name>
    <name type="synonym">Cerapachys biroi</name>
    <dbReference type="NCBI Taxonomy" id="2015173"/>
    <lineage>
        <taxon>Eukaryota</taxon>
        <taxon>Metazoa</taxon>
        <taxon>Ecdysozoa</taxon>
        <taxon>Arthropoda</taxon>
        <taxon>Hexapoda</taxon>
        <taxon>Insecta</taxon>
        <taxon>Pterygota</taxon>
        <taxon>Neoptera</taxon>
        <taxon>Endopterygota</taxon>
        <taxon>Hymenoptera</taxon>
        <taxon>Apocrita</taxon>
        <taxon>Aculeata</taxon>
        <taxon>Formicoidea</taxon>
        <taxon>Formicidae</taxon>
        <taxon>Dorylinae</taxon>
        <taxon>Ooceraea</taxon>
    </lineage>
</organism>
<dbReference type="EMBL" id="KK107293">
    <property type="protein sequence ID" value="EZA53157.1"/>
    <property type="molecule type" value="Genomic_DNA"/>
</dbReference>